<dbReference type="OrthoDB" id="6513042at2759"/>
<dbReference type="STRING" id="1296100.A0A1B9FXS2"/>
<keyword evidence="14 27" id="KW-0347">Helicase</keyword>
<dbReference type="GO" id="GO:0003677">
    <property type="term" value="F:DNA binding"/>
    <property type="evidence" value="ECO:0007669"/>
    <property type="project" value="UniProtKB-KW"/>
</dbReference>
<reference evidence="28" key="2">
    <citation type="submission" date="2013-07" db="EMBL/GenBank/DDBJ databases">
        <authorList>
            <consortium name="The Broad Institute Genome Sequencing Platform"/>
            <person name="Cuomo C."/>
            <person name="Litvintseva A."/>
            <person name="Chen Y."/>
            <person name="Heitman J."/>
            <person name="Sun S."/>
            <person name="Springer D."/>
            <person name="Dromer F."/>
            <person name="Young S.K."/>
            <person name="Zeng Q."/>
            <person name="Gargeya S."/>
            <person name="Fitzgerald M."/>
            <person name="Abouelleil A."/>
            <person name="Alvarado L."/>
            <person name="Berlin A.M."/>
            <person name="Chapman S.B."/>
            <person name="Dewar J."/>
            <person name="Goldberg J."/>
            <person name="Griggs A."/>
            <person name="Gujja S."/>
            <person name="Hansen M."/>
            <person name="Howarth C."/>
            <person name="Imamovic A."/>
            <person name="Larimer J."/>
            <person name="McCowan C."/>
            <person name="Murphy C."/>
            <person name="Pearson M."/>
            <person name="Priest M."/>
            <person name="Roberts A."/>
            <person name="Saif S."/>
            <person name="Shea T."/>
            <person name="Sykes S."/>
            <person name="Wortman J."/>
            <person name="Nusbaum C."/>
            <person name="Birren B."/>
        </authorList>
    </citation>
    <scope>NUCLEOTIDE SEQUENCE</scope>
    <source>
        <strain evidence="28">CBS 10118</strain>
    </source>
</reference>
<keyword evidence="12" id="KW-0227">DNA damage</keyword>
<evidence type="ECO:0000256" key="8">
    <source>
        <dbReference type="ARBA" id="ARBA00022722"/>
    </source>
</evidence>
<dbReference type="Pfam" id="PF08696">
    <property type="entry name" value="Dna2"/>
    <property type="match status" value="1"/>
</dbReference>
<keyword evidence="7" id="KW-0235">DNA replication</keyword>
<dbReference type="SUPFAM" id="SSF52540">
    <property type="entry name" value="P-loop containing nucleoside triphosphate hydrolases"/>
    <property type="match status" value="1"/>
</dbReference>
<feature type="domain" description="DNA2/NAM7 helicase helicase" evidence="25">
    <location>
        <begin position="959"/>
        <end position="1024"/>
    </location>
</feature>
<keyword evidence="20" id="KW-0539">Nucleus</keyword>
<dbReference type="InterPro" id="IPR026851">
    <property type="entry name" value="Dna2/JHS1_DEXXQ-box"/>
</dbReference>
<dbReference type="GO" id="GO:0006260">
    <property type="term" value="P:DNA replication"/>
    <property type="evidence" value="ECO:0007669"/>
    <property type="project" value="UniProtKB-KW"/>
</dbReference>
<dbReference type="Gene3D" id="3.40.50.300">
    <property type="entry name" value="P-loop containing nucleotide triphosphate hydrolases"/>
    <property type="match status" value="2"/>
</dbReference>
<keyword evidence="21" id="KW-0511">Multifunctional enzyme</keyword>
<dbReference type="FunFam" id="3.40.50.300:FF:000789">
    <property type="entry name" value="DNA replication ATP-dependent helicase/nuclease DNA2"/>
    <property type="match status" value="1"/>
</dbReference>
<dbReference type="InterPro" id="IPR050534">
    <property type="entry name" value="Coronavir_polyprotein_1ab"/>
</dbReference>
<keyword evidence="13" id="KW-0378">Hydrolase</keyword>
<evidence type="ECO:0000256" key="19">
    <source>
        <dbReference type="ARBA" id="ARBA00023204"/>
    </source>
</evidence>
<dbReference type="GO" id="GO:0006281">
    <property type="term" value="P:DNA repair"/>
    <property type="evidence" value="ECO:0007669"/>
    <property type="project" value="UniProtKB-KW"/>
</dbReference>
<dbReference type="GO" id="GO:0051539">
    <property type="term" value="F:4 iron, 4 sulfur cluster binding"/>
    <property type="evidence" value="ECO:0007669"/>
    <property type="project" value="UniProtKB-KW"/>
</dbReference>
<evidence type="ECO:0000256" key="2">
    <source>
        <dbReference type="ARBA" id="ARBA00004123"/>
    </source>
</evidence>
<feature type="compositionally biased region" description="Polar residues" evidence="23">
    <location>
        <begin position="62"/>
        <end position="83"/>
    </location>
</feature>
<comment type="similarity">
    <text evidence="3">Belongs to the DNA2/NAM7 helicase family.</text>
</comment>
<evidence type="ECO:0000313" key="29">
    <source>
        <dbReference type="Proteomes" id="UP000092730"/>
    </source>
</evidence>
<keyword evidence="8" id="KW-0540">Nuclease</keyword>
<feature type="domain" description="DNA2/NAM7 helicase-like C-terminal" evidence="26">
    <location>
        <begin position="1034"/>
        <end position="1248"/>
    </location>
</feature>
<keyword evidence="16" id="KW-0408">Iron</keyword>
<dbReference type="CDD" id="cd18808">
    <property type="entry name" value="SF1_C_Upf1"/>
    <property type="match status" value="1"/>
</dbReference>
<evidence type="ECO:0000256" key="23">
    <source>
        <dbReference type="SAM" id="MobiDB-lite"/>
    </source>
</evidence>
<keyword evidence="15" id="KW-0067">ATP-binding</keyword>
<keyword evidence="6" id="KW-0004">4Fe-4S</keyword>
<evidence type="ECO:0000256" key="3">
    <source>
        <dbReference type="ARBA" id="ARBA00007913"/>
    </source>
</evidence>
<comment type="subcellular location">
    <subcellularLocation>
        <location evidence="2">Nucleus</location>
    </subcellularLocation>
</comment>
<evidence type="ECO:0000256" key="9">
    <source>
        <dbReference type="ARBA" id="ARBA00022723"/>
    </source>
</evidence>
<dbReference type="GO" id="GO:0005634">
    <property type="term" value="C:nucleus"/>
    <property type="evidence" value="ECO:0007669"/>
    <property type="project" value="UniProtKB-SubCell"/>
</dbReference>
<dbReference type="GO" id="GO:0017116">
    <property type="term" value="F:single-stranded DNA helicase activity"/>
    <property type="evidence" value="ECO:0007669"/>
    <property type="project" value="InterPro"/>
</dbReference>
<dbReference type="EMBL" id="KI894023">
    <property type="protein sequence ID" value="OCF23572.1"/>
    <property type="molecule type" value="Genomic_DNA"/>
</dbReference>
<dbReference type="Gene3D" id="3.90.320.10">
    <property type="match status" value="1"/>
</dbReference>
<evidence type="ECO:0000256" key="17">
    <source>
        <dbReference type="ARBA" id="ARBA00023014"/>
    </source>
</evidence>
<evidence type="ECO:0000256" key="4">
    <source>
        <dbReference type="ARBA" id="ARBA00012551"/>
    </source>
</evidence>
<dbReference type="RefSeq" id="XP_019044642.1">
    <property type="nucleotide sequence ID" value="XM_019193165.1"/>
</dbReference>
<dbReference type="Pfam" id="PF13087">
    <property type="entry name" value="AAA_12"/>
    <property type="match status" value="1"/>
</dbReference>
<keyword evidence="11" id="KW-0255">Endonuclease</keyword>
<keyword evidence="29" id="KW-1185">Reference proteome</keyword>
<evidence type="ECO:0000256" key="21">
    <source>
        <dbReference type="ARBA" id="ARBA00023268"/>
    </source>
</evidence>
<comment type="catalytic activity">
    <reaction evidence="22">
        <text>ATP + H2O = ADP + phosphate + H(+)</text>
        <dbReference type="Rhea" id="RHEA:13065"/>
        <dbReference type="ChEBI" id="CHEBI:15377"/>
        <dbReference type="ChEBI" id="CHEBI:15378"/>
        <dbReference type="ChEBI" id="CHEBI:30616"/>
        <dbReference type="ChEBI" id="CHEBI:43474"/>
        <dbReference type="ChEBI" id="CHEBI:456216"/>
        <dbReference type="EC" id="3.6.4.12"/>
    </reaction>
</comment>
<evidence type="ECO:0000256" key="20">
    <source>
        <dbReference type="ARBA" id="ARBA00023242"/>
    </source>
</evidence>
<accession>A0A1B9FXS2</accession>
<dbReference type="Pfam" id="PF13086">
    <property type="entry name" value="AAA_11"/>
    <property type="match status" value="2"/>
</dbReference>
<name>A0A1B9FXS2_9TREE</name>
<evidence type="ECO:0000256" key="13">
    <source>
        <dbReference type="ARBA" id="ARBA00022801"/>
    </source>
</evidence>
<evidence type="ECO:0000313" key="27">
    <source>
        <dbReference type="EMBL" id="OCF23572.1"/>
    </source>
</evidence>
<dbReference type="GO" id="GO:0005524">
    <property type="term" value="F:ATP binding"/>
    <property type="evidence" value="ECO:0007669"/>
    <property type="project" value="UniProtKB-KW"/>
</dbReference>
<reference evidence="27" key="3">
    <citation type="submission" date="2014-01" db="EMBL/GenBank/DDBJ databases">
        <title>Evolution of pathogenesis and genome organization in the Tremellales.</title>
        <authorList>
            <person name="Cuomo C."/>
            <person name="Litvintseva A."/>
            <person name="Heitman J."/>
            <person name="Chen Y."/>
            <person name="Sun S."/>
            <person name="Springer D."/>
            <person name="Dromer F."/>
            <person name="Young S."/>
            <person name="Zeng Q."/>
            <person name="Chapman S."/>
            <person name="Gujja S."/>
            <person name="Saif S."/>
            <person name="Birren B."/>
        </authorList>
    </citation>
    <scope>NUCLEOTIDE SEQUENCE</scope>
    <source>
        <strain evidence="27">CBS 10118</strain>
    </source>
</reference>
<dbReference type="FunFam" id="3.40.50.300:FF:001170">
    <property type="entry name" value="DNA replication helicase Dna2"/>
    <property type="match status" value="1"/>
</dbReference>
<feature type="domain" description="DNA replication factor Dna2 N-terminal" evidence="24">
    <location>
        <begin position="272"/>
        <end position="483"/>
    </location>
</feature>
<evidence type="ECO:0000256" key="5">
    <source>
        <dbReference type="ARBA" id="ARBA00021516"/>
    </source>
</evidence>
<dbReference type="CDD" id="cd22318">
    <property type="entry name" value="DNA2_N-like"/>
    <property type="match status" value="1"/>
</dbReference>
<feature type="region of interest" description="Disordered" evidence="23">
    <location>
        <begin position="1"/>
        <end position="118"/>
    </location>
</feature>
<evidence type="ECO:0000256" key="1">
    <source>
        <dbReference type="ARBA" id="ARBA00001966"/>
    </source>
</evidence>
<gene>
    <name evidence="27" type="ORF">I302_06555</name>
    <name evidence="28" type="ORF">I302_107706</name>
</gene>
<evidence type="ECO:0000256" key="10">
    <source>
        <dbReference type="ARBA" id="ARBA00022741"/>
    </source>
</evidence>
<evidence type="ECO:0000256" key="6">
    <source>
        <dbReference type="ARBA" id="ARBA00022485"/>
    </source>
</evidence>
<dbReference type="KEGG" id="kbi:30210954"/>
<reference evidence="28" key="4">
    <citation type="submission" date="2024-02" db="EMBL/GenBank/DDBJ databases">
        <title>Comparative genomics of Cryptococcus and Kwoniella reveals pathogenesis evolution and contrasting modes of karyotype evolution via chromosome fusion or intercentromeric recombination.</title>
        <authorList>
            <person name="Coelho M.A."/>
            <person name="David-Palma M."/>
            <person name="Shea T."/>
            <person name="Bowers K."/>
            <person name="McGinley-Smith S."/>
            <person name="Mohammad A.W."/>
            <person name="Gnirke A."/>
            <person name="Yurkov A.M."/>
            <person name="Nowrousian M."/>
            <person name="Sun S."/>
            <person name="Cuomo C.A."/>
            <person name="Heitman J."/>
        </authorList>
    </citation>
    <scope>NUCLEOTIDE SEQUENCE</scope>
    <source>
        <strain evidence="28">CBS 10118</strain>
    </source>
</reference>
<evidence type="ECO:0000256" key="7">
    <source>
        <dbReference type="ARBA" id="ARBA00022705"/>
    </source>
</evidence>
<keyword evidence="17" id="KW-0411">Iron-sulfur</keyword>
<keyword evidence="9" id="KW-0479">Metal-binding</keyword>
<evidence type="ECO:0000256" key="16">
    <source>
        <dbReference type="ARBA" id="ARBA00023004"/>
    </source>
</evidence>
<evidence type="ECO:0000259" key="25">
    <source>
        <dbReference type="Pfam" id="PF13086"/>
    </source>
</evidence>
<sequence>MTSTPFRPKSRSRTDETHSSSKRPRLSSSKPAPTIKNEPTQDEKALMDDLMAGLDASMFDGMTSSPIRPKSNRGSQASPIQSQQRREHAKPLSPVRNRHINNSPRKLKSHKSPIKEKARNAFAPSLVKVKSPVKVKKEQVSPPRHVPEVIVKQEIEVELDQKVISLKQEIQTKPDLADEDLYDFDFDLNDLSAFEEDLLGLPELKTRYPVPNPARPPPPPGYTSTPWSRCIVNAVSTGLRFTNGVVPSLEGFERDDEGGTSFGKTLIVTSTETEIKRIVHLKDQWSNLHIKKNDIINIISPALSKQSFTGPIVLTLKDPSTFLIHHPDLMLTMTSIANAIPCPRKPILQSLIKAPGPPSKAVLYGNLLHSLLQGALLEQSFDADSTFKRIDTELKKEERRLEIWSTGMGTMDVREEIGMRAGRGFEVFGDKWVGDQPGIEGELHTSPGDNPSLLAINGLHEVEEDIWSPKWGLKGKVDASVQARIIRDPSKPHEAEEHVAPLEIKTGRSVGVMAHRAQTMLYTLLMEDRYGVPVPAGLLYYSQLDSILRVEAKSNEIRALIIARNELADWLSKKRRVPKAPPPTTDDLVKKVEDVEEAFLPPTIDHTKECRSCYAVDSCMLYRKTIDNVHPDPDDPIAELYDEKTGHMTQKDADFYKKWDTLLTVEEQDIGRYRSQLWTMTAKEREKTGRCFGDMIISSYSNDLGKSLAKIHRHAYTFKRAPHAGTQISQTSLLSGHIAKGDPVSLSIEPDLLCLSRGFVLDLTAESITIGVTYVIDVEALLKRTGRSHALSEGEGKVVFRIDKDEMASGMMRMRNNLASLFYAKSGDEARRRLIVNLAEPEFESSWVPYDEDIPNHLNEDQRNAMKKVMSARDYALILGMPGTGKTTTIAEIINLLVKQGKSVLLTSYTHSAVDTILMKLVNAEFGILRLGNIDKVHPDVQHLTLEAMEQSTNMEQLEKRLMNPPVVAATCLAIDHPLFFKRKFDYCIVDEASQITLPTCIGPLRMADKFVLVGDHFQLPPIVRHPEARRGGLDVSLFKLLSSAHPQAVCDLSMQYRMNEDIMLLSNRLVYEGKLKCGNEQVAKRGLVLKERKRCEGIFDCGDSEGHKECWVQDLLEESAKCIFVDTDGLPAPDSRVGDLVQNETEARLVQQLATALTDSGLHQEDLAIITPYRQQIKLLSSLLKPDLPRVEILTADKSQGRDKDCILISLVRSNEGGNIGDLLKDWRRINVSFTRAKKKLIIFGSAKTLSQDNLLNGFLELMGSKNWIRRLGRGDDMIHQSRKIKMDAQETALIPMEKEEPVKGEKEVDQESKILKKKDGKGRKVIRAGSDVLVKGAFGKEILGME</sequence>
<dbReference type="InterPro" id="IPR027417">
    <property type="entry name" value="P-loop_NTPase"/>
</dbReference>
<dbReference type="InterPro" id="IPR041677">
    <property type="entry name" value="DNA2/NAM7_AAA_11"/>
</dbReference>
<evidence type="ECO:0000256" key="12">
    <source>
        <dbReference type="ARBA" id="ARBA00022763"/>
    </source>
</evidence>
<evidence type="ECO:0000256" key="14">
    <source>
        <dbReference type="ARBA" id="ARBA00022806"/>
    </source>
</evidence>
<dbReference type="GO" id="GO:0004519">
    <property type="term" value="F:endonuclease activity"/>
    <property type="evidence" value="ECO:0007669"/>
    <property type="project" value="UniProtKB-KW"/>
</dbReference>
<dbReference type="InterPro" id="IPR014808">
    <property type="entry name" value="DNA_replication_fac_Dna2_N"/>
</dbReference>
<dbReference type="InterPro" id="IPR047187">
    <property type="entry name" value="SF1_C_Upf1"/>
</dbReference>
<keyword evidence="10" id="KW-0547">Nucleotide-binding</keyword>
<dbReference type="GO" id="GO:0043139">
    <property type="term" value="F:5'-3' DNA helicase activity"/>
    <property type="evidence" value="ECO:0007669"/>
    <property type="project" value="TreeGrafter"/>
</dbReference>
<evidence type="ECO:0000259" key="26">
    <source>
        <dbReference type="Pfam" id="PF13087"/>
    </source>
</evidence>
<evidence type="ECO:0000256" key="22">
    <source>
        <dbReference type="ARBA" id="ARBA00047995"/>
    </source>
</evidence>
<dbReference type="VEuPathDB" id="FungiDB:I302_06555"/>
<dbReference type="Proteomes" id="UP000092730">
    <property type="component" value="Chromosome 6"/>
</dbReference>
<dbReference type="GO" id="GO:0046872">
    <property type="term" value="F:metal ion binding"/>
    <property type="evidence" value="ECO:0007669"/>
    <property type="project" value="UniProtKB-KW"/>
</dbReference>
<keyword evidence="19" id="KW-0234">DNA repair</keyword>
<proteinExistence type="inferred from homology"/>
<keyword evidence="18" id="KW-0238">DNA-binding</keyword>
<evidence type="ECO:0000256" key="18">
    <source>
        <dbReference type="ARBA" id="ARBA00023125"/>
    </source>
</evidence>
<protein>
    <recommendedName>
        <fullName evidence="5">DNA replication ATP-dependent helicase/nuclease DNA2</fullName>
        <ecNumber evidence="4">3.6.4.12</ecNumber>
    </recommendedName>
</protein>
<evidence type="ECO:0000256" key="11">
    <source>
        <dbReference type="ARBA" id="ARBA00022759"/>
    </source>
</evidence>
<dbReference type="GeneID" id="30210954"/>
<feature type="domain" description="DNA2/NAM7 helicase helicase" evidence="25">
    <location>
        <begin position="857"/>
        <end position="955"/>
    </location>
</feature>
<dbReference type="InterPro" id="IPR011604">
    <property type="entry name" value="PDDEXK-like_dom_sf"/>
</dbReference>
<dbReference type="CDD" id="cd18041">
    <property type="entry name" value="DEXXQc_DNA2"/>
    <property type="match status" value="1"/>
</dbReference>
<dbReference type="InterPro" id="IPR041679">
    <property type="entry name" value="DNA2/NAM7-like_C"/>
</dbReference>
<reference evidence="27" key="1">
    <citation type="submission" date="2013-07" db="EMBL/GenBank/DDBJ databases">
        <title>The Genome Sequence of Cryptococcus bestiolae CBS10118.</title>
        <authorList>
            <consortium name="The Broad Institute Genome Sequencing Platform"/>
            <person name="Cuomo C."/>
            <person name="Litvintseva A."/>
            <person name="Chen Y."/>
            <person name="Heitman J."/>
            <person name="Sun S."/>
            <person name="Springer D."/>
            <person name="Dromer F."/>
            <person name="Young S.K."/>
            <person name="Zeng Q."/>
            <person name="Gargeya S."/>
            <person name="Fitzgerald M."/>
            <person name="Abouelleil A."/>
            <person name="Alvarado L."/>
            <person name="Berlin A.M."/>
            <person name="Chapman S.B."/>
            <person name="Dewar J."/>
            <person name="Goldberg J."/>
            <person name="Griggs A."/>
            <person name="Gujja S."/>
            <person name="Hansen M."/>
            <person name="Howarth C."/>
            <person name="Imamovic A."/>
            <person name="Larimer J."/>
            <person name="McCowan C."/>
            <person name="Murphy C."/>
            <person name="Pearson M."/>
            <person name="Priest M."/>
            <person name="Roberts A."/>
            <person name="Saif S."/>
            <person name="Shea T."/>
            <person name="Sykes S."/>
            <person name="Wortman J."/>
            <person name="Nusbaum C."/>
            <person name="Birren B."/>
        </authorList>
    </citation>
    <scope>NUCLEOTIDE SEQUENCE [LARGE SCALE GENOMIC DNA]</scope>
    <source>
        <strain evidence="27">CBS 10118</strain>
    </source>
</reference>
<evidence type="ECO:0000256" key="15">
    <source>
        <dbReference type="ARBA" id="ARBA00022840"/>
    </source>
</evidence>
<dbReference type="EC" id="3.6.4.12" evidence="4"/>
<dbReference type="EMBL" id="CP144546">
    <property type="protein sequence ID" value="WVW85668.1"/>
    <property type="molecule type" value="Genomic_DNA"/>
</dbReference>
<comment type="cofactor">
    <cofactor evidence="1">
        <name>[4Fe-4S] cluster</name>
        <dbReference type="ChEBI" id="CHEBI:49883"/>
    </cofactor>
</comment>
<evidence type="ECO:0000259" key="24">
    <source>
        <dbReference type="Pfam" id="PF08696"/>
    </source>
</evidence>
<dbReference type="GO" id="GO:0016787">
    <property type="term" value="F:hydrolase activity"/>
    <property type="evidence" value="ECO:0007669"/>
    <property type="project" value="UniProtKB-KW"/>
</dbReference>
<evidence type="ECO:0000313" key="28">
    <source>
        <dbReference type="EMBL" id="WVW85668.1"/>
    </source>
</evidence>
<dbReference type="PANTHER" id="PTHR43788">
    <property type="entry name" value="DNA2/NAM7 HELICASE FAMILY MEMBER"/>
    <property type="match status" value="1"/>
</dbReference>
<dbReference type="PANTHER" id="PTHR43788:SF8">
    <property type="entry name" value="DNA-BINDING PROTEIN SMUBP-2"/>
    <property type="match status" value="1"/>
</dbReference>
<organism evidence="27">
    <name type="scientific">Kwoniella bestiolae CBS 10118</name>
    <dbReference type="NCBI Taxonomy" id="1296100"/>
    <lineage>
        <taxon>Eukaryota</taxon>
        <taxon>Fungi</taxon>
        <taxon>Dikarya</taxon>
        <taxon>Basidiomycota</taxon>
        <taxon>Agaricomycotina</taxon>
        <taxon>Tremellomycetes</taxon>
        <taxon>Tremellales</taxon>
        <taxon>Cryptococcaceae</taxon>
        <taxon>Kwoniella</taxon>
    </lineage>
</organism>